<proteinExistence type="inferred from homology"/>
<dbReference type="Gene3D" id="3.40.50.150">
    <property type="entry name" value="Vaccinia Virus protein VP39"/>
    <property type="match status" value="1"/>
</dbReference>
<feature type="compositionally biased region" description="Basic and acidic residues" evidence="2">
    <location>
        <begin position="572"/>
        <end position="606"/>
    </location>
</feature>
<protein>
    <recommendedName>
        <fullName evidence="5">Protein-L-isoaspartate O-methyltransferase domain-containing protein 1</fullName>
    </recommendedName>
</protein>
<organism evidence="3 4">
    <name type="scientific">Heterodera schachtii</name>
    <name type="common">Sugarbeet cyst nematode worm</name>
    <name type="synonym">Tylenchus schachtii</name>
    <dbReference type="NCBI Taxonomy" id="97005"/>
    <lineage>
        <taxon>Eukaryota</taxon>
        <taxon>Metazoa</taxon>
        <taxon>Ecdysozoa</taxon>
        <taxon>Nematoda</taxon>
        <taxon>Chromadorea</taxon>
        <taxon>Rhabditida</taxon>
        <taxon>Tylenchina</taxon>
        <taxon>Tylenchomorpha</taxon>
        <taxon>Tylenchoidea</taxon>
        <taxon>Heteroderidae</taxon>
        <taxon>Heteroderinae</taxon>
        <taxon>Heterodera</taxon>
    </lineage>
</organism>
<dbReference type="AlphaFoldDB" id="A0ABD2IFD7"/>
<evidence type="ECO:0000256" key="1">
    <source>
        <dbReference type="ARBA" id="ARBA00005369"/>
    </source>
</evidence>
<dbReference type="EMBL" id="JBICCN010000330">
    <property type="protein sequence ID" value="KAL3076712.1"/>
    <property type="molecule type" value="Genomic_DNA"/>
</dbReference>
<comment type="caution">
    <text evidence="3">The sequence shown here is derived from an EMBL/GenBank/DDBJ whole genome shotgun (WGS) entry which is preliminary data.</text>
</comment>
<dbReference type="PANTHER" id="PTHR11579:SF9">
    <property type="entry name" value="PROTEIN-L-ISOASPARTATE O-METHYLTRANSFERASE"/>
    <property type="match status" value="1"/>
</dbReference>
<feature type="compositionally biased region" description="Polar residues" evidence="2">
    <location>
        <begin position="624"/>
        <end position="638"/>
    </location>
</feature>
<dbReference type="SUPFAM" id="SSF53335">
    <property type="entry name" value="S-adenosyl-L-methionine-dependent methyltransferases"/>
    <property type="match status" value="1"/>
</dbReference>
<dbReference type="Proteomes" id="UP001620645">
    <property type="component" value="Unassembled WGS sequence"/>
</dbReference>
<name>A0ABD2IFD7_HETSC</name>
<dbReference type="InterPro" id="IPR029063">
    <property type="entry name" value="SAM-dependent_MTases_sf"/>
</dbReference>
<dbReference type="PANTHER" id="PTHR11579">
    <property type="entry name" value="PROTEIN-L-ISOASPARTATE O-METHYLTRANSFERASE"/>
    <property type="match status" value="1"/>
</dbReference>
<evidence type="ECO:0000313" key="4">
    <source>
        <dbReference type="Proteomes" id="UP001620645"/>
    </source>
</evidence>
<feature type="compositionally biased region" description="Polar residues" evidence="2">
    <location>
        <begin position="413"/>
        <end position="425"/>
    </location>
</feature>
<feature type="compositionally biased region" description="Acidic residues" evidence="2">
    <location>
        <begin position="436"/>
        <end position="446"/>
    </location>
</feature>
<dbReference type="InterPro" id="IPR000682">
    <property type="entry name" value="PCMT"/>
</dbReference>
<evidence type="ECO:0008006" key="5">
    <source>
        <dbReference type="Google" id="ProtNLM"/>
    </source>
</evidence>
<accession>A0ABD2IFD7</accession>
<evidence type="ECO:0000256" key="2">
    <source>
        <dbReference type="SAM" id="MobiDB-lite"/>
    </source>
</evidence>
<reference evidence="3 4" key="1">
    <citation type="submission" date="2024-10" db="EMBL/GenBank/DDBJ databases">
        <authorList>
            <person name="Kim D."/>
        </authorList>
    </citation>
    <scope>NUCLEOTIDE SEQUENCE [LARGE SCALE GENOMIC DNA]</scope>
    <source>
        <strain evidence="3">Taebaek</strain>
    </source>
</reference>
<gene>
    <name evidence="3" type="ORF">niasHS_013508</name>
</gene>
<feature type="compositionally biased region" description="Polar residues" evidence="2">
    <location>
        <begin position="506"/>
        <end position="524"/>
    </location>
</feature>
<keyword evidence="4" id="KW-1185">Reference proteome</keyword>
<sequence length="676" mass="76459">MGLTASVGQDNDELIDNLVSNDSLKTERVEKIMRLVDRGKFLPGTEREHAYKDTAWKSPTGDPGFFHMSAPCIYASVLENLDLDAGMSFLNIGSGTGYLSSMVGFIIGEKGISHGVELYQNVTEFANDNIAVIQQSGEASAFDWCTPIYETGNAFQIEAKMKYDRIYCGALVPDSHRSYFCSLLKVGGVLILPFGHVLQRIVRKSEIEFLTRDISTVTFSHLIPVNPDNPLSNRPIKLPFLEPHSLRSICRDVVRRCVRANVQQTHKVEMRVLCVESAKEERTRNGSEREGLELNWVSRRIQEHNNNRRTFGRRRRLQTIHFYEEDNEDEEPAEEGDEPRIIPNFHQNPMRHFLALVARDRLNQHHAARAHREAHQIRGRIRLVIGDRDLELAANPSPTTNEDANYGFRFTAENNLNGDDNQQIPNIIAFGRGNGEADDDQDENNSEEGRETEQTQNTTGEEEEEDNETDDNVGMSSTENDGQDKMKANNGKGNCKNEDEYKPSPTVDTEQNKVHQSASETVISQKAYANKSEECKESNGENGTRISMKRQRRSHSVDSSPQQKRVFSRKNFTAEDKPSTSKNSAEHSNSRDEPDKCDGDEQKSDEQVAADNCECATEDDDDSSTFSIGQKNENSSCLSAEKQADKLREFHAEFARLLDTLPLNVHMQRFLKYEVN</sequence>
<comment type="similarity">
    <text evidence="1">Belongs to the methyltransferase superfamily. L-isoaspartyl/D-aspartyl protein methyltransferase family.</text>
</comment>
<feature type="compositionally biased region" description="Acidic residues" evidence="2">
    <location>
        <begin position="460"/>
        <end position="471"/>
    </location>
</feature>
<evidence type="ECO:0000313" key="3">
    <source>
        <dbReference type="EMBL" id="KAL3076712.1"/>
    </source>
</evidence>
<feature type="region of interest" description="Disordered" evidence="2">
    <location>
        <begin position="413"/>
        <end position="640"/>
    </location>
</feature>
<dbReference type="Pfam" id="PF01135">
    <property type="entry name" value="PCMT"/>
    <property type="match status" value="1"/>
</dbReference>